<dbReference type="PROSITE" id="PS50850">
    <property type="entry name" value="MFS"/>
    <property type="match status" value="1"/>
</dbReference>
<dbReference type="PANTHER" id="PTHR23526:SF2">
    <property type="entry name" value="MAJOR FACILITATOR SUPERFAMILY (MFS) PROFILE DOMAIN-CONTAINING PROTEIN"/>
    <property type="match status" value="1"/>
</dbReference>
<evidence type="ECO:0000256" key="5">
    <source>
        <dbReference type="SAM" id="MobiDB-lite"/>
    </source>
</evidence>
<feature type="transmembrane region" description="Helical" evidence="6">
    <location>
        <begin position="369"/>
        <end position="386"/>
    </location>
</feature>
<gene>
    <name evidence="8" type="ORF">ENS64_01185</name>
</gene>
<feature type="transmembrane region" description="Helical" evidence="6">
    <location>
        <begin position="213"/>
        <end position="231"/>
    </location>
</feature>
<keyword evidence="3 6" id="KW-1133">Transmembrane helix</keyword>
<accession>A0A7C4LJ39</accession>
<dbReference type="EMBL" id="DSVQ01000003">
    <property type="protein sequence ID" value="HGT37874.1"/>
    <property type="molecule type" value="Genomic_DNA"/>
</dbReference>
<dbReference type="Gene3D" id="1.20.1250.20">
    <property type="entry name" value="MFS general substrate transporter like domains"/>
    <property type="match status" value="2"/>
</dbReference>
<dbReference type="SUPFAM" id="SSF103473">
    <property type="entry name" value="MFS general substrate transporter"/>
    <property type="match status" value="1"/>
</dbReference>
<proteinExistence type="predicted"/>
<evidence type="ECO:0000256" key="3">
    <source>
        <dbReference type="ARBA" id="ARBA00022989"/>
    </source>
</evidence>
<name>A0A7C4LJ39_9PLAN</name>
<feature type="transmembrane region" description="Helical" evidence="6">
    <location>
        <begin position="246"/>
        <end position="264"/>
    </location>
</feature>
<dbReference type="InterPro" id="IPR036259">
    <property type="entry name" value="MFS_trans_sf"/>
</dbReference>
<keyword evidence="2 6" id="KW-0812">Transmembrane</keyword>
<protein>
    <submittedName>
        <fullName evidence="8">MFS transporter</fullName>
    </submittedName>
</protein>
<dbReference type="InterPro" id="IPR005829">
    <property type="entry name" value="Sugar_transporter_CS"/>
</dbReference>
<feature type="transmembrane region" description="Helical" evidence="6">
    <location>
        <begin position="271"/>
        <end position="291"/>
    </location>
</feature>
<dbReference type="InterPro" id="IPR011701">
    <property type="entry name" value="MFS"/>
</dbReference>
<evidence type="ECO:0000256" key="4">
    <source>
        <dbReference type="ARBA" id="ARBA00023136"/>
    </source>
</evidence>
<dbReference type="InterPro" id="IPR020846">
    <property type="entry name" value="MFS_dom"/>
</dbReference>
<feature type="region of interest" description="Disordered" evidence="5">
    <location>
        <begin position="422"/>
        <end position="443"/>
    </location>
</feature>
<feature type="transmembrane region" description="Helical" evidence="6">
    <location>
        <begin position="297"/>
        <end position="323"/>
    </location>
</feature>
<feature type="domain" description="Major facilitator superfamily (MFS) profile" evidence="7">
    <location>
        <begin position="209"/>
        <end position="443"/>
    </location>
</feature>
<dbReference type="GO" id="GO:0016020">
    <property type="term" value="C:membrane"/>
    <property type="evidence" value="ECO:0007669"/>
    <property type="project" value="UniProtKB-SubCell"/>
</dbReference>
<evidence type="ECO:0000313" key="8">
    <source>
        <dbReference type="EMBL" id="HGT37874.1"/>
    </source>
</evidence>
<dbReference type="PROSITE" id="PS00217">
    <property type="entry name" value="SUGAR_TRANSPORT_2"/>
    <property type="match status" value="1"/>
</dbReference>
<feature type="transmembrane region" description="Helical" evidence="6">
    <location>
        <begin position="20"/>
        <end position="42"/>
    </location>
</feature>
<comment type="caution">
    <text evidence="8">The sequence shown here is derived from an EMBL/GenBank/DDBJ whole genome shotgun (WGS) entry which is preliminary data.</text>
</comment>
<organism evidence="8">
    <name type="scientific">Schlesneria paludicola</name>
    <dbReference type="NCBI Taxonomy" id="360056"/>
    <lineage>
        <taxon>Bacteria</taxon>
        <taxon>Pseudomonadati</taxon>
        <taxon>Planctomycetota</taxon>
        <taxon>Planctomycetia</taxon>
        <taxon>Planctomycetales</taxon>
        <taxon>Planctomycetaceae</taxon>
        <taxon>Schlesneria</taxon>
    </lineage>
</organism>
<feature type="transmembrane region" description="Helical" evidence="6">
    <location>
        <begin position="335"/>
        <end position="357"/>
    </location>
</feature>
<sequence>MGDGAAFGLMVGIGETYVPAFVLAVGLGEVFAGLITTIPLLIGSLLQLISPWAVQRLRSHRRWVVICAAVQGLCFLPLFLAALAGSISAPAAMLLASLYWGAGQATGPAWNTWQGTIVPRSLRANYYARRSRLQQITTMVGFLAGGFALQWGRSWGAPVPVFAGLFAVAGLCRGLSTACLFLQSEPIPIPPDARWLSMRETWQRFSRGTTGTLLLYAVAVQAGVFVAGPYFNPYLLKVLNWEYRDYALLLGSSFVAKFLCLPLWGRFAHRAGAWSLLWIGSVGIVPLAAGWNVSSNFWWLLALQLFAGAAWGAYELALVLLFFETIPGRERTSILTLYNVANSLAIVTGSAIGAGLLKAGQVSPESYHWVYAASTVLRFGALLILWRMPQFSVPARQVPLAPAAVRLNANALDELPLPSLPDQVAEAQHPGQPEETAAPAAGT</sequence>
<evidence type="ECO:0000256" key="6">
    <source>
        <dbReference type="SAM" id="Phobius"/>
    </source>
</evidence>
<dbReference type="Pfam" id="PF07690">
    <property type="entry name" value="MFS_1"/>
    <property type="match status" value="1"/>
</dbReference>
<dbReference type="InterPro" id="IPR052528">
    <property type="entry name" value="Sugar_transport-like"/>
</dbReference>
<reference evidence="8" key="1">
    <citation type="journal article" date="2020" name="mSystems">
        <title>Genome- and Community-Level Interaction Insights into Carbon Utilization and Element Cycling Functions of Hydrothermarchaeota in Hydrothermal Sediment.</title>
        <authorList>
            <person name="Zhou Z."/>
            <person name="Liu Y."/>
            <person name="Xu W."/>
            <person name="Pan J."/>
            <person name="Luo Z.H."/>
            <person name="Li M."/>
        </authorList>
    </citation>
    <scope>NUCLEOTIDE SEQUENCE [LARGE SCALE GENOMIC DNA]</scope>
    <source>
        <strain evidence="8">SpSt-508</strain>
    </source>
</reference>
<dbReference type="GO" id="GO:0022857">
    <property type="term" value="F:transmembrane transporter activity"/>
    <property type="evidence" value="ECO:0007669"/>
    <property type="project" value="InterPro"/>
</dbReference>
<evidence type="ECO:0000259" key="7">
    <source>
        <dbReference type="PROSITE" id="PS50850"/>
    </source>
</evidence>
<feature type="transmembrane region" description="Helical" evidence="6">
    <location>
        <begin position="157"/>
        <end position="182"/>
    </location>
</feature>
<evidence type="ECO:0000256" key="1">
    <source>
        <dbReference type="ARBA" id="ARBA00004141"/>
    </source>
</evidence>
<keyword evidence="4 6" id="KW-0472">Membrane</keyword>
<dbReference type="PANTHER" id="PTHR23526">
    <property type="entry name" value="INTEGRAL MEMBRANE TRANSPORT PROTEIN-RELATED"/>
    <property type="match status" value="1"/>
</dbReference>
<comment type="subcellular location">
    <subcellularLocation>
        <location evidence="1">Membrane</location>
        <topology evidence="1">Multi-pass membrane protein</topology>
    </subcellularLocation>
</comment>
<feature type="transmembrane region" description="Helical" evidence="6">
    <location>
        <begin position="63"/>
        <end position="85"/>
    </location>
</feature>
<dbReference type="AlphaFoldDB" id="A0A7C4LJ39"/>
<evidence type="ECO:0000256" key="2">
    <source>
        <dbReference type="ARBA" id="ARBA00022692"/>
    </source>
</evidence>